<dbReference type="GO" id="GO:0005524">
    <property type="term" value="F:ATP binding"/>
    <property type="evidence" value="ECO:0007669"/>
    <property type="project" value="UniProtKB-KW"/>
</dbReference>
<evidence type="ECO:0000256" key="2">
    <source>
        <dbReference type="ARBA" id="ARBA00022741"/>
    </source>
</evidence>
<evidence type="ECO:0000256" key="1">
    <source>
        <dbReference type="ARBA" id="ARBA00022448"/>
    </source>
</evidence>
<dbReference type="Gene3D" id="3.40.50.300">
    <property type="entry name" value="P-loop containing nucleotide triphosphate hydrolases"/>
    <property type="match status" value="1"/>
</dbReference>
<dbReference type="InterPro" id="IPR027417">
    <property type="entry name" value="P-loop_NTPase"/>
</dbReference>
<keyword evidence="1" id="KW-0813">Transport</keyword>
<dbReference type="InterPro" id="IPR003439">
    <property type="entry name" value="ABC_transporter-like_ATP-bd"/>
</dbReference>
<organism evidence="5 6">
    <name type="scientific">Glaciecola siphonariae</name>
    <dbReference type="NCBI Taxonomy" id="521012"/>
    <lineage>
        <taxon>Bacteria</taxon>
        <taxon>Pseudomonadati</taxon>
        <taxon>Pseudomonadota</taxon>
        <taxon>Gammaproteobacteria</taxon>
        <taxon>Alteromonadales</taxon>
        <taxon>Alteromonadaceae</taxon>
        <taxon>Glaciecola</taxon>
    </lineage>
</organism>
<dbReference type="SMART" id="SM00382">
    <property type="entry name" value="AAA"/>
    <property type="match status" value="1"/>
</dbReference>
<dbReference type="Proteomes" id="UP001595897">
    <property type="component" value="Unassembled WGS sequence"/>
</dbReference>
<evidence type="ECO:0000313" key="5">
    <source>
        <dbReference type="EMBL" id="MFC4698908.1"/>
    </source>
</evidence>
<evidence type="ECO:0000259" key="4">
    <source>
        <dbReference type="PROSITE" id="PS50893"/>
    </source>
</evidence>
<accession>A0ABV9LSJ7</accession>
<dbReference type="EMBL" id="JBHSGU010000002">
    <property type="protein sequence ID" value="MFC4698908.1"/>
    <property type="molecule type" value="Genomic_DNA"/>
</dbReference>
<feature type="domain" description="ABC transporter" evidence="4">
    <location>
        <begin position="9"/>
        <end position="234"/>
    </location>
</feature>
<sequence>MRHQEGSLIQVSNLSMQFGQQSTPLVVLDDISFSMKRGDTVAIVGPSGSGKTTLLQLLAALEQPTHGHIALNKQKLSDLSPDQLADFRRDNMGIVFQSFHLIDSLTALANAALPLDIAGRADASDKAREMLERVGLKDRATHYPQQLSGGEQQRVAIARALVHEPTLILADEPTGNLDEKTGERVANMLFNLHAQSQSTLVLVTHDMRLAKRCKRLFWLESGTLRVEENHELSA</sequence>
<name>A0ABV9LSJ7_9ALTE</name>
<dbReference type="RefSeq" id="WP_382405594.1">
    <property type="nucleotide sequence ID" value="NZ_JBHSGU010000002.1"/>
</dbReference>
<dbReference type="InterPro" id="IPR003593">
    <property type="entry name" value="AAA+_ATPase"/>
</dbReference>
<protein>
    <submittedName>
        <fullName evidence="5">ABC transporter ATP-binding protein</fullName>
    </submittedName>
</protein>
<dbReference type="CDD" id="cd03255">
    <property type="entry name" value="ABC_MJ0796_LolCDE_FtsE"/>
    <property type="match status" value="1"/>
</dbReference>
<evidence type="ECO:0000313" key="6">
    <source>
        <dbReference type="Proteomes" id="UP001595897"/>
    </source>
</evidence>
<reference evidence="6" key="1">
    <citation type="journal article" date="2019" name="Int. J. Syst. Evol. Microbiol.">
        <title>The Global Catalogue of Microorganisms (GCM) 10K type strain sequencing project: providing services to taxonomists for standard genome sequencing and annotation.</title>
        <authorList>
            <consortium name="The Broad Institute Genomics Platform"/>
            <consortium name="The Broad Institute Genome Sequencing Center for Infectious Disease"/>
            <person name="Wu L."/>
            <person name="Ma J."/>
        </authorList>
    </citation>
    <scope>NUCLEOTIDE SEQUENCE [LARGE SCALE GENOMIC DNA]</scope>
    <source>
        <strain evidence="6">KACC 12507</strain>
    </source>
</reference>
<dbReference type="PROSITE" id="PS00211">
    <property type="entry name" value="ABC_TRANSPORTER_1"/>
    <property type="match status" value="1"/>
</dbReference>
<dbReference type="PROSITE" id="PS50893">
    <property type="entry name" value="ABC_TRANSPORTER_2"/>
    <property type="match status" value="1"/>
</dbReference>
<gene>
    <name evidence="5" type="ORF">ACFO4O_01880</name>
</gene>
<keyword evidence="2" id="KW-0547">Nucleotide-binding</keyword>
<dbReference type="PANTHER" id="PTHR24220">
    <property type="entry name" value="IMPORT ATP-BINDING PROTEIN"/>
    <property type="match status" value="1"/>
</dbReference>
<dbReference type="InterPro" id="IPR017871">
    <property type="entry name" value="ABC_transporter-like_CS"/>
</dbReference>
<keyword evidence="6" id="KW-1185">Reference proteome</keyword>
<keyword evidence="3 5" id="KW-0067">ATP-binding</keyword>
<dbReference type="SUPFAM" id="SSF52540">
    <property type="entry name" value="P-loop containing nucleoside triphosphate hydrolases"/>
    <property type="match status" value="1"/>
</dbReference>
<comment type="caution">
    <text evidence="5">The sequence shown here is derived from an EMBL/GenBank/DDBJ whole genome shotgun (WGS) entry which is preliminary data.</text>
</comment>
<dbReference type="InterPro" id="IPR017911">
    <property type="entry name" value="MacB-like_ATP-bd"/>
</dbReference>
<dbReference type="Pfam" id="PF00005">
    <property type="entry name" value="ABC_tran"/>
    <property type="match status" value="1"/>
</dbReference>
<proteinExistence type="predicted"/>
<evidence type="ECO:0000256" key="3">
    <source>
        <dbReference type="ARBA" id="ARBA00022840"/>
    </source>
</evidence>
<dbReference type="InterPro" id="IPR015854">
    <property type="entry name" value="ABC_transpr_LolD-like"/>
</dbReference>